<dbReference type="Proteomes" id="UP000516422">
    <property type="component" value="Chromosome"/>
</dbReference>
<name>A0A3R8RC31_9ACTN</name>
<accession>A0A3R8RC31</accession>
<evidence type="ECO:0000313" key="2">
    <source>
        <dbReference type="EMBL" id="QNT95380.1"/>
    </source>
</evidence>
<protein>
    <submittedName>
        <fullName evidence="3">Uncharacterized protein</fullName>
    </submittedName>
</protein>
<organism evidence="3 4">
    <name type="scientific">Streptomyces griseofuscus</name>
    <dbReference type="NCBI Taxonomy" id="146922"/>
    <lineage>
        <taxon>Bacteria</taxon>
        <taxon>Bacillati</taxon>
        <taxon>Actinomycetota</taxon>
        <taxon>Actinomycetes</taxon>
        <taxon>Kitasatosporales</taxon>
        <taxon>Streptomycetaceae</taxon>
        <taxon>Streptomyces</taxon>
    </lineage>
</organism>
<dbReference type="RefSeq" id="WP_106979837.1">
    <property type="nucleotide sequence ID" value="NZ_CP051006.1"/>
</dbReference>
<keyword evidence="4" id="KW-1185">Reference proteome</keyword>
<dbReference type="EMBL" id="PDES01000008">
    <property type="protein sequence ID" value="RRQ85178.1"/>
    <property type="molecule type" value="Genomic_DNA"/>
</dbReference>
<reference evidence="2 5" key="2">
    <citation type="submission" date="2020-04" db="EMBL/GenBank/DDBJ databases">
        <title>Characterization and engineering of Streptomyces griseofuscus DSM40191 as a potential heterologous host for expression of BGCs.</title>
        <authorList>
            <person name="Gren T."/>
            <person name="Whitford C.M."/>
            <person name="Mohite O.S."/>
            <person name="Joergensen T.S."/>
            <person name="Nielsen J.B."/>
            <person name="Lee S.Y."/>
            <person name="Weber T."/>
        </authorList>
    </citation>
    <scope>NUCLEOTIDE SEQUENCE [LARGE SCALE GENOMIC DNA]</scope>
    <source>
        <strain evidence="2 5">DSM 40191</strain>
    </source>
</reference>
<feature type="region of interest" description="Disordered" evidence="1">
    <location>
        <begin position="56"/>
        <end position="95"/>
    </location>
</feature>
<proteinExistence type="predicted"/>
<feature type="region of interest" description="Disordered" evidence="1">
    <location>
        <begin position="1"/>
        <end position="34"/>
    </location>
</feature>
<dbReference type="EMBL" id="CP051006">
    <property type="protein sequence ID" value="QNT95380.1"/>
    <property type="molecule type" value="Genomic_DNA"/>
</dbReference>
<dbReference type="AlphaFoldDB" id="A0A3R8RC31"/>
<evidence type="ECO:0000313" key="4">
    <source>
        <dbReference type="Proteomes" id="UP000276379"/>
    </source>
</evidence>
<dbReference type="Proteomes" id="UP000276379">
    <property type="component" value="Unassembled WGS sequence"/>
</dbReference>
<sequence length="95" mass="10081">MPVPARTQIPAQWKHRRTDSLRKPLAETSAETIESIESTETGEIRLYAFNAEAAATTAPLTSEPPLPAAEPLTSEPPLADTSTLTSESDAYAAGS</sequence>
<evidence type="ECO:0000313" key="5">
    <source>
        <dbReference type="Proteomes" id="UP000516422"/>
    </source>
</evidence>
<gene>
    <name evidence="3" type="ORF">CQW44_19610</name>
    <name evidence="2" type="ORF">HEP81_05119</name>
</gene>
<dbReference type="GeneID" id="91464666"/>
<evidence type="ECO:0000256" key="1">
    <source>
        <dbReference type="SAM" id="MobiDB-lite"/>
    </source>
</evidence>
<evidence type="ECO:0000313" key="3">
    <source>
        <dbReference type="EMBL" id="RRQ85178.1"/>
    </source>
</evidence>
<dbReference type="KEGG" id="sgf:HEP81_05119"/>
<feature type="compositionally biased region" description="Low complexity" evidence="1">
    <location>
        <begin position="69"/>
        <end position="79"/>
    </location>
</feature>
<reference evidence="3 4" key="1">
    <citation type="submission" date="2017-10" db="EMBL/GenBank/DDBJ databases">
        <title>Draft genome of actinobacteria isolated from guarana (Paullinia cupana (Mart.) Ducke.</title>
        <authorList>
            <person name="Siqueira K.A."/>
            <person name="Liotti R.G."/>
            <person name="Mendes T.A."/>
            <person name="Soares M.A."/>
        </authorList>
    </citation>
    <scope>NUCLEOTIDE SEQUENCE [LARGE SCALE GENOMIC DNA]</scope>
    <source>
        <strain evidence="3 4">199</strain>
    </source>
</reference>